<feature type="binding site" evidence="9">
    <location>
        <position position="9"/>
    </location>
    <ligand>
        <name>NADPH</name>
        <dbReference type="ChEBI" id="CHEBI:57783"/>
    </ligand>
</feature>
<evidence type="ECO:0000256" key="8">
    <source>
        <dbReference type="ARBA" id="ARBA00048543"/>
    </source>
</evidence>
<dbReference type="SUPFAM" id="SSF69055">
    <property type="entry name" value="1-deoxy-D-xylulose-5-phosphate reductoisomerase, C-terminal domain"/>
    <property type="match status" value="1"/>
</dbReference>
<feature type="domain" description="1-deoxy-D-xylulose 5-phosphate reductoisomerase N-terminal" evidence="10">
    <location>
        <begin position="1"/>
        <end position="127"/>
    </location>
</feature>
<feature type="binding site" evidence="9">
    <location>
        <position position="8"/>
    </location>
    <ligand>
        <name>NADPH</name>
        <dbReference type="ChEBI" id="CHEBI:57783"/>
    </ligand>
</feature>
<feature type="binding site" evidence="9">
    <location>
        <position position="147"/>
    </location>
    <ligand>
        <name>1-deoxy-D-xylulose 5-phosphate</name>
        <dbReference type="ChEBI" id="CHEBI:57792"/>
    </ligand>
</feature>
<dbReference type="Pfam" id="PF02670">
    <property type="entry name" value="DXP_reductoisom"/>
    <property type="match status" value="1"/>
</dbReference>
<feature type="domain" description="DXP reductoisomerase C-terminal" evidence="12">
    <location>
        <begin position="256"/>
        <end position="372"/>
    </location>
</feature>
<feature type="binding site" evidence="9">
    <location>
        <position position="10"/>
    </location>
    <ligand>
        <name>NADPH</name>
        <dbReference type="ChEBI" id="CHEBI:57783"/>
    </ligand>
</feature>
<evidence type="ECO:0000256" key="6">
    <source>
        <dbReference type="ARBA" id="ARBA00023211"/>
    </source>
</evidence>
<dbReference type="NCBIfam" id="TIGR00243">
    <property type="entry name" value="Dxr"/>
    <property type="match status" value="1"/>
</dbReference>
<evidence type="ECO:0000256" key="4">
    <source>
        <dbReference type="ARBA" id="ARBA00022857"/>
    </source>
</evidence>
<comment type="catalytic activity">
    <reaction evidence="8">
        <text>2-C-methyl-D-erythritol 4-phosphate + NADP(+) = 1-deoxy-D-xylulose 5-phosphate + NADPH + H(+)</text>
        <dbReference type="Rhea" id="RHEA:13717"/>
        <dbReference type="ChEBI" id="CHEBI:15378"/>
        <dbReference type="ChEBI" id="CHEBI:57783"/>
        <dbReference type="ChEBI" id="CHEBI:57792"/>
        <dbReference type="ChEBI" id="CHEBI:58262"/>
        <dbReference type="ChEBI" id="CHEBI:58349"/>
        <dbReference type="EC" id="1.1.1.267"/>
    </reaction>
    <physiologicalReaction direction="right-to-left" evidence="8">
        <dbReference type="Rhea" id="RHEA:13719"/>
    </physiologicalReaction>
</comment>
<evidence type="ECO:0000259" key="11">
    <source>
        <dbReference type="Pfam" id="PF08436"/>
    </source>
</evidence>
<dbReference type="GO" id="GO:0051484">
    <property type="term" value="P:isopentenyl diphosphate biosynthetic process, methylerythritol 4-phosphate pathway involved in terpenoid biosynthetic process"/>
    <property type="evidence" value="ECO:0007669"/>
    <property type="project" value="UniProtKB-ARBA"/>
</dbReference>
<feature type="binding site" evidence="9">
    <location>
        <position position="120"/>
    </location>
    <ligand>
        <name>1-deoxy-D-xylulose 5-phosphate</name>
        <dbReference type="ChEBI" id="CHEBI:57792"/>
    </ligand>
</feature>
<evidence type="ECO:0000256" key="3">
    <source>
        <dbReference type="ARBA" id="ARBA00022723"/>
    </source>
</evidence>
<dbReference type="InterPro" id="IPR026877">
    <property type="entry name" value="DXPR_C"/>
</dbReference>
<keyword evidence="5 9" id="KW-0560">Oxidoreductase</keyword>
<feature type="binding site" evidence="9">
    <location>
        <position position="213"/>
    </location>
    <ligand>
        <name>1-deoxy-D-xylulose 5-phosphate</name>
        <dbReference type="ChEBI" id="CHEBI:57792"/>
    </ligand>
</feature>
<comment type="similarity">
    <text evidence="2 9">Belongs to the DXR family.</text>
</comment>
<feature type="binding site" evidence="9">
    <location>
        <position position="119"/>
    </location>
    <ligand>
        <name>NADPH</name>
        <dbReference type="ChEBI" id="CHEBI:57783"/>
    </ligand>
</feature>
<organism evidence="13 14">
    <name type="scientific">Fimbriiglobus ruber</name>
    <dbReference type="NCBI Taxonomy" id="1908690"/>
    <lineage>
        <taxon>Bacteria</taxon>
        <taxon>Pseudomonadati</taxon>
        <taxon>Planctomycetota</taxon>
        <taxon>Planctomycetia</taxon>
        <taxon>Gemmatales</taxon>
        <taxon>Gemmataceae</taxon>
        <taxon>Fimbriiglobus</taxon>
    </lineage>
</organism>
<keyword evidence="4 9" id="KW-0521">NADP</keyword>
<dbReference type="AlphaFoldDB" id="A0A225DPG6"/>
<gene>
    <name evidence="9" type="primary">dxr</name>
    <name evidence="13" type="ORF">FRUB_02881</name>
</gene>
<evidence type="ECO:0000256" key="7">
    <source>
        <dbReference type="ARBA" id="ARBA00023229"/>
    </source>
</evidence>
<feature type="binding site" evidence="9">
    <location>
        <position position="145"/>
    </location>
    <ligand>
        <name>Mn(2+)</name>
        <dbReference type="ChEBI" id="CHEBI:29035"/>
    </ligand>
</feature>
<feature type="binding site" evidence="9">
    <location>
        <position position="121"/>
    </location>
    <ligand>
        <name>NADPH</name>
        <dbReference type="ChEBI" id="CHEBI:57783"/>
    </ligand>
</feature>
<feature type="binding site" evidence="9">
    <location>
        <position position="171"/>
    </location>
    <ligand>
        <name>1-deoxy-D-xylulose 5-phosphate</name>
        <dbReference type="ChEBI" id="CHEBI:57792"/>
    </ligand>
</feature>
<dbReference type="SUPFAM" id="SSF51735">
    <property type="entry name" value="NAD(P)-binding Rossmann-fold domains"/>
    <property type="match status" value="1"/>
</dbReference>
<reference evidence="14" key="1">
    <citation type="submission" date="2017-06" db="EMBL/GenBank/DDBJ databases">
        <title>Genome analysis of Fimbriiglobus ruber SP5, the first member of the order Planctomycetales with confirmed chitinolytic capability.</title>
        <authorList>
            <person name="Ravin N.V."/>
            <person name="Rakitin A.L."/>
            <person name="Ivanova A.A."/>
            <person name="Beletsky A.V."/>
            <person name="Kulichevskaya I.S."/>
            <person name="Mardanov A.V."/>
            <person name="Dedysh S.N."/>
        </authorList>
    </citation>
    <scope>NUCLEOTIDE SEQUENCE [LARGE SCALE GENOMIC DNA]</scope>
    <source>
        <strain evidence="14">SP5</strain>
    </source>
</reference>
<comment type="cofactor">
    <cofactor evidence="9">
        <name>Mg(2+)</name>
        <dbReference type="ChEBI" id="CHEBI:18420"/>
    </cofactor>
    <cofactor evidence="9">
        <name>Mn(2+)</name>
        <dbReference type="ChEBI" id="CHEBI:29035"/>
    </cofactor>
</comment>
<evidence type="ECO:0000313" key="13">
    <source>
        <dbReference type="EMBL" id="OWK43282.1"/>
    </source>
</evidence>
<dbReference type="PIRSF" id="PIRSF006205">
    <property type="entry name" value="Dxp_reductismrs"/>
    <property type="match status" value="1"/>
</dbReference>
<feature type="binding site" evidence="9">
    <location>
        <position position="212"/>
    </location>
    <ligand>
        <name>1-deoxy-D-xylulose 5-phosphate</name>
        <dbReference type="ChEBI" id="CHEBI:57792"/>
    </ligand>
</feature>
<dbReference type="GO" id="GO:0030145">
    <property type="term" value="F:manganese ion binding"/>
    <property type="evidence" value="ECO:0007669"/>
    <property type="project" value="TreeGrafter"/>
</dbReference>
<evidence type="ECO:0000256" key="9">
    <source>
        <dbReference type="HAMAP-Rule" id="MF_00183"/>
    </source>
</evidence>
<comment type="function">
    <text evidence="9">Catalyzes the NADPH-dependent rearrangement and reduction of 1-deoxy-D-xylulose-5-phosphate (DXP) to 2-C-methyl-D-erythritol 4-phosphate (MEP).</text>
</comment>
<dbReference type="UniPathway" id="UPA00056">
    <property type="reaction ID" value="UER00092"/>
</dbReference>
<sequence>MAVLGSTGSVGTSTLDVVAALPERLAIAGLSAHSKWELLAEQCRRFRPRVAVLTDAEAFQRADRSVFPRETELLCGDDAVCALASAPDVDVVLAAVVGAAGLAGTWAALEAGKTVALANKETLVVGGQQVMGLAARRGATVLPVDSEHSAIFQALTGYTANDVAKVVLTASGGPFRGRTAADLESVSVEQALCHPTWKMGPKITVDSATMMNKALEVIEARWLFGLDAGRIDVIVHPESIVHSFVEFVDGSVLAQLSPPDMRLPIQFALTHPARVPGPARKLDWKTLTGLTFCQPDRATFRGLDLGFEAAARGGTCGAVLNGANEAAVAAFLAREIGFLDIARCCRAVIDAHDYDPAPPLAGLLAADRWARQEVARWTRTRPRTARP</sequence>
<dbReference type="Proteomes" id="UP000214646">
    <property type="component" value="Unassembled WGS sequence"/>
</dbReference>
<feature type="binding site" evidence="9">
    <location>
        <position position="216"/>
    </location>
    <ligand>
        <name>1-deoxy-D-xylulose 5-phosphate</name>
        <dbReference type="ChEBI" id="CHEBI:57792"/>
    </ligand>
</feature>
<evidence type="ECO:0000256" key="1">
    <source>
        <dbReference type="ARBA" id="ARBA00005094"/>
    </source>
</evidence>
<dbReference type="HAMAP" id="MF_00183">
    <property type="entry name" value="DXP_reductoisom"/>
    <property type="match status" value="1"/>
</dbReference>
<keyword evidence="13" id="KW-0413">Isomerase</keyword>
<feature type="binding site" evidence="9">
    <location>
        <position position="146"/>
    </location>
    <ligand>
        <name>1-deoxy-D-xylulose 5-phosphate</name>
        <dbReference type="ChEBI" id="CHEBI:57792"/>
    </ligand>
</feature>
<evidence type="ECO:0000256" key="2">
    <source>
        <dbReference type="ARBA" id="ARBA00006825"/>
    </source>
</evidence>
<comment type="pathway">
    <text evidence="1 9">Isoprenoid biosynthesis; isopentenyl diphosphate biosynthesis via DXP pathway; isopentenyl diphosphate from 1-deoxy-D-xylulose 5-phosphate: step 1/6.</text>
</comment>
<keyword evidence="7 9" id="KW-0414">Isoprene biosynthesis</keyword>
<dbReference type="PANTHER" id="PTHR30525:SF0">
    <property type="entry name" value="1-DEOXY-D-XYLULOSE 5-PHOSPHATE REDUCTOISOMERASE, CHLOROPLASTIC"/>
    <property type="match status" value="1"/>
</dbReference>
<feature type="binding site" evidence="9">
    <location>
        <position position="200"/>
    </location>
    <ligand>
        <name>NADPH</name>
        <dbReference type="ChEBI" id="CHEBI:57783"/>
    </ligand>
</feature>
<dbReference type="Pfam" id="PF08436">
    <property type="entry name" value="DXP_redisom_C"/>
    <property type="match status" value="1"/>
</dbReference>
<dbReference type="SUPFAM" id="SSF55347">
    <property type="entry name" value="Glyceraldehyde-3-phosphate dehydrogenase-like, C-terminal domain"/>
    <property type="match status" value="1"/>
</dbReference>
<dbReference type="FunFam" id="3.40.50.720:FF:000045">
    <property type="entry name" value="1-deoxy-D-xylulose 5-phosphate reductoisomerase"/>
    <property type="match status" value="1"/>
</dbReference>
<dbReference type="GO" id="GO:0016853">
    <property type="term" value="F:isomerase activity"/>
    <property type="evidence" value="ECO:0007669"/>
    <property type="project" value="UniProtKB-KW"/>
</dbReference>
<evidence type="ECO:0000259" key="12">
    <source>
        <dbReference type="Pfam" id="PF13288"/>
    </source>
</evidence>
<keyword evidence="3 9" id="KW-0479">Metal-binding</keyword>
<dbReference type="EMBL" id="NIDE01000004">
    <property type="protein sequence ID" value="OWK43282.1"/>
    <property type="molecule type" value="Genomic_DNA"/>
</dbReference>
<feature type="binding site" evidence="9">
    <location>
        <position position="207"/>
    </location>
    <ligand>
        <name>1-deoxy-D-xylulose 5-phosphate</name>
        <dbReference type="ChEBI" id="CHEBI:57792"/>
    </ligand>
</feature>
<name>A0A225DPG6_9BACT</name>
<dbReference type="GO" id="GO:0030604">
    <property type="term" value="F:1-deoxy-D-xylulose-5-phosphate reductoisomerase activity"/>
    <property type="evidence" value="ECO:0007669"/>
    <property type="project" value="UniProtKB-UniRule"/>
</dbReference>
<dbReference type="EC" id="1.1.1.267" evidence="9"/>
<evidence type="ECO:0000256" key="5">
    <source>
        <dbReference type="ARBA" id="ARBA00023002"/>
    </source>
</evidence>
<keyword evidence="14" id="KW-1185">Reference proteome</keyword>
<dbReference type="InterPro" id="IPR036169">
    <property type="entry name" value="DXPR_C_sf"/>
</dbReference>
<proteinExistence type="inferred from homology"/>
<evidence type="ECO:0000259" key="10">
    <source>
        <dbReference type="Pfam" id="PF02670"/>
    </source>
</evidence>
<feature type="domain" description="1-deoxy-D-xylulose 5-phosphate reductoisomerase C-terminal" evidence="11">
    <location>
        <begin position="141"/>
        <end position="224"/>
    </location>
</feature>
<keyword evidence="6 9" id="KW-0464">Manganese</keyword>
<dbReference type="InterPro" id="IPR013644">
    <property type="entry name" value="DXP_reductoisomerase_C"/>
</dbReference>
<dbReference type="Gene3D" id="1.10.1740.10">
    <property type="match status" value="1"/>
</dbReference>
<feature type="binding site" evidence="9">
    <location>
        <position position="216"/>
    </location>
    <ligand>
        <name>Mn(2+)</name>
        <dbReference type="ChEBI" id="CHEBI:29035"/>
    </ligand>
</feature>
<dbReference type="InterPro" id="IPR013512">
    <property type="entry name" value="DXP_reductoisomerase_N"/>
</dbReference>
<dbReference type="InterPro" id="IPR003821">
    <property type="entry name" value="DXP_reductoisomerase"/>
</dbReference>
<dbReference type="InterPro" id="IPR036291">
    <property type="entry name" value="NAD(P)-bd_dom_sf"/>
</dbReference>
<feature type="binding site" evidence="9">
    <location>
        <position position="7"/>
    </location>
    <ligand>
        <name>NADPH</name>
        <dbReference type="ChEBI" id="CHEBI:57783"/>
    </ligand>
</feature>
<dbReference type="Gene3D" id="3.40.50.720">
    <property type="entry name" value="NAD(P)-binding Rossmann-like Domain"/>
    <property type="match status" value="1"/>
</dbReference>
<keyword evidence="9" id="KW-0460">Magnesium</keyword>
<feature type="binding site" evidence="9">
    <location>
        <position position="147"/>
    </location>
    <ligand>
        <name>Mn(2+)</name>
        <dbReference type="ChEBI" id="CHEBI:29035"/>
    </ligand>
</feature>
<dbReference type="PANTHER" id="PTHR30525">
    <property type="entry name" value="1-DEOXY-D-XYLULOSE 5-PHOSPHATE REDUCTOISOMERASE"/>
    <property type="match status" value="1"/>
</dbReference>
<accession>A0A225DPG6</accession>
<evidence type="ECO:0000313" key="14">
    <source>
        <dbReference type="Proteomes" id="UP000214646"/>
    </source>
</evidence>
<dbReference type="Pfam" id="PF13288">
    <property type="entry name" value="DXPR_C"/>
    <property type="match status" value="1"/>
</dbReference>
<dbReference type="GO" id="GO:0070402">
    <property type="term" value="F:NADPH binding"/>
    <property type="evidence" value="ECO:0007669"/>
    <property type="project" value="InterPro"/>
</dbReference>
<dbReference type="NCBIfam" id="NF009114">
    <property type="entry name" value="PRK12464.1"/>
    <property type="match status" value="1"/>
</dbReference>
<protein>
    <recommendedName>
        <fullName evidence="9">1-deoxy-D-xylulose 5-phosphate reductoisomerase</fullName>
        <shortName evidence="9">DXP reductoisomerase</shortName>
        <ecNumber evidence="9">1.1.1.267</ecNumber>
    </recommendedName>
    <alternativeName>
        <fullName evidence="9">1-deoxyxylulose-5-phosphate reductoisomerase</fullName>
    </alternativeName>
    <alternativeName>
        <fullName evidence="9">2-C-methyl-D-erythritol 4-phosphate synthase</fullName>
    </alternativeName>
</protein>
<feature type="binding site" evidence="9">
    <location>
        <position position="194"/>
    </location>
    <ligand>
        <name>1-deoxy-D-xylulose 5-phosphate</name>
        <dbReference type="ChEBI" id="CHEBI:57792"/>
    </ligand>
</feature>
<comment type="caution">
    <text evidence="9">Lacks conserved residue(s) required for the propagation of feature annotation.</text>
</comment>
<comment type="caution">
    <text evidence="13">The sequence shown here is derived from an EMBL/GenBank/DDBJ whole genome shotgun (WGS) entry which is preliminary data.</text>
</comment>